<dbReference type="PANTHER" id="PTHR43798:SF33">
    <property type="entry name" value="HYDROLASE, PUTATIVE (AFU_ORTHOLOGUE AFUA_2G14860)-RELATED"/>
    <property type="match status" value="1"/>
</dbReference>
<proteinExistence type="predicted"/>
<dbReference type="SUPFAM" id="SSF53474">
    <property type="entry name" value="alpha/beta-Hydrolases"/>
    <property type="match status" value="1"/>
</dbReference>
<dbReference type="RefSeq" id="WP_162444869.1">
    <property type="nucleotide sequence ID" value="NZ_CP048222.1"/>
</dbReference>
<dbReference type="Gene3D" id="3.40.50.1820">
    <property type="entry name" value="alpha/beta hydrolase"/>
    <property type="match status" value="1"/>
</dbReference>
<dbReference type="InterPro" id="IPR029058">
    <property type="entry name" value="AB_hydrolase_fold"/>
</dbReference>
<accession>A0A6C0GLF1</accession>
<dbReference type="EMBL" id="CP048222">
    <property type="protein sequence ID" value="QHT68866.1"/>
    <property type="molecule type" value="Genomic_DNA"/>
</dbReference>
<evidence type="ECO:0000313" key="3">
    <source>
        <dbReference type="Proteomes" id="UP000480178"/>
    </source>
</evidence>
<dbReference type="Proteomes" id="UP000480178">
    <property type="component" value="Chromosome"/>
</dbReference>
<name>A0A6C0GLF1_9BACT</name>
<keyword evidence="3" id="KW-1185">Reference proteome</keyword>
<dbReference type="Pfam" id="PF00561">
    <property type="entry name" value="Abhydrolase_1"/>
    <property type="match status" value="1"/>
</dbReference>
<dbReference type="PANTHER" id="PTHR43798">
    <property type="entry name" value="MONOACYLGLYCEROL LIPASE"/>
    <property type="match status" value="1"/>
</dbReference>
<organism evidence="2 3">
    <name type="scientific">Rhodocytophaga rosea</name>
    <dbReference type="NCBI Taxonomy" id="2704465"/>
    <lineage>
        <taxon>Bacteria</taxon>
        <taxon>Pseudomonadati</taxon>
        <taxon>Bacteroidota</taxon>
        <taxon>Cytophagia</taxon>
        <taxon>Cytophagales</taxon>
        <taxon>Rhodocytophagaceae</taxon>
        <taxon>Rhodocytophaga</taxon>
    </lineage>
</organism>
<protein>
    <submittedName>
        <fullName evidence="2">Alpha/beta hydrolase</fullName>
    </submittedName>
</protein>
<dbReference type="InterPro" id="IPR000073">
    <property type="entry name" value="AB_hydrolase_1"/>
</dbReference>
<dbReference type="GO" id="GO:0016020">
    <property type="term" value="C:membrane"/>
    <property type="evidence" value="ECO:0007669"/>
    <property type="project" value="TreeGrafter"/>
</dbReference>
<evidence type="ECO:0000313" key="2">
    <source>
        <dbReference type="EMBL" id="QHT68866.1"/>
    </source>
</evidence>
<evidence type="ECO:0000259" key="1">
    <source>
        <dbReference type="Pfam" id="PF00561"/>
    </source>
</evidence>
<sequence length="268" mass="31473">MQTHIFTYQQASLSYNRLGSGNQILLVFHGFGQNKSYFRHLAATLSTQYTVYTFDLFYHGQSVWPLPENPLTKTFWAEWLKAFLKQEQIEKFSLLGFSMGGKFVLATLESFSDRISKLILIAPDGVKTSFWYSLATYPGWTSNYFRKMVTSPDAFSRLVGICYKLRLVDKGIIRFAASQMDTPEKRRKVYNTWMLCRQLRFNMKHIAQLINYHQIQVYIFLGSYDRIITRKNMLHLLKKLTKYELVMLQTGHNQLIDEVTKYMSANRI</sequence>
<dbReference type="KEGG" id="rhoz:GXP67_20540"/>
<feature type="domain" description="AB hydrolase-1" evidence="1">
    <location>
        <begin position="24"/>
        <end position="258"/>
    </location>
</feature>
<keyword evidence="2" id="KW-0378">Hydrolase</keyword>
<dbReference type="InterPro" id="IPR050266">
    <property type="entry name" value="AB_hydrolase_sf"/>
</dbReference>
<reference evidence="2 3" key="1">
    <citation type="submission" date="2020-01" db="EMBL/GenBank/DDBJ databases">
        <authorList>
            <person name="Kim M.K."/>
        </authorList>
    </citation>
    <scope>NUCLEOTIDE SEQUENCE [LARGE SCALE GENOMIC DNA]</scope>
    <source>
        <strain evidence="2 3">172606-1</strain>
    </source>
</reference>
<dbReference type="AlphaFoldDB" id="A0A6C0GLF1"/>
<gene>
    <name evidence="2" type="ORF">GXP67_20540</name>
</gene>
<dbReference type="GO" id="GO:0016787">
    <property type="term" value="F:hydrolase activity"/>
    <property type="evidence" value="ECO:0007669"/>
    <property type="project" value="UniProtKB-KW"/>
</dbReference>